<dbReference type="PANTHER" id="PTHR34126:SF1">
    <property type="entry name" value="PEROXISOME BIOGENESIS PROTEIN 22"/>
    <property type="match status" value="1"/>
</dbReference>
<gene>
    <name evidence="3" type="ORF">LSCM1_00324</name>
</gene>
<evidence type="ECO:0000256" key="1">
    <source>
        <dbReference type="SAM" id="MobiDB-lite"/>
    </source>
</evidence>
<dbReference type="KEGG" id="lmat:92510488"/>
<dbReference type="Proteomes" id="UP000673552">
    <property type="component" value="Chromosome 36"/>
</dbReference>
<dbReference type="OrthoDB" id="77656at2759"/>
<comment type="caution">
    <text evidence="3">The sequence shown here is derived from an EMBL/GenBank/DDBJ whole genome shotgun (WGS) entry which is preliminary data.</text>
</comment>
<keyword evidence="4" id="KW-1185">Reference proteome</keyword>
<keyword evidence="2" id="KW-0472">Membrane</keyword>
<organism evidence="3 4">
    <name type="scientific">Leishmania martiniquensis</name>
    <dbReference type="NCBI Taxonomy" id="1580590"/>
    <lineage>
        <taxon>Eukaryota</taxon>
        <taxon>Discoba</taxon>
        <taxon>Euglenozoa</taxon>
        <taxon>Kinetoplastea</taxon>
        <taxon>Metakinetoplastina</taxon>
        <taxon>Trypanosomatida</taxon>
        <taxon>Trypanosomatidae</taxon>
        <taxon>Leishmaniinae</taxon>
        <taxon>Leishmania</taxon>
    </lineage>
</organism>
<sequence length="209" mass="23135">MTRVIRRSFLEEVSERLPVSTTTLVALVVGAVSLYFFYRRKGPAQRPSTSARRPLSAPRDAGEASDAMTRIKNKAFIGRKICVVWEVLHDGKNWKAEGKALDVLRFYAFSSEVYLMCRICGDDDKKKILDLVKGVDGIERHRILFCTTEKGYEAFTRQIGPNLLVTNNAAQVAFLKRVIDTLVLVGGDGVVGNNVACVPSVEAIAVDLE</sequence>
<dbReference type="AlphaFoldDB" id="A0A836G0Y9"/>
<dbReference type="GeneID" id="92510488"/>
<keyword evidence="2" id="KW-0812">Transmembrane</keyword>
<evidence type="ECO:0000313" key="3">
    <source>
        <dbReference type="EMBL" id="KAG5464144.1"/>
    </source>
</evidence>
<dbReference type="GO" id="GO:0007031">
    <property type="term" value="P:peroxisome organization"/>
    <property type="evidence" value="ECO:0007669"/>
    <property type="project" value="InterPro"/>
</dbReference>
<name>A0A836G0Y9_9TRYP</name>
<evidence type="ECO:0000313" key="4">
    <source>
        <dbReference type="Proteomes" id="UP000673552"/>
    </source>
</evidence>
<dbReference type="RefSeq" id="XP_067174081.1">
    <property type="nucleotide sequence ID" value="XM_067317976.1"/>
</dbReference>
<evidence type="ECO:0008006" key="5">
    <source>
        <dbReference type="Google" id="ProtNLM"/>
    </source>
</evidence>
<dbReference type="EMBL" id="JAFEUZ010000036">
    <property type="protein sequence ID" value="KAG5464144.1"/>
    <property type="molecule type" value="Genomic_DNA"/>
</dbReference>
<feature type="transmembrane region" description="Helical" evidence="2">
    <location>
        <begin position="17"/>
        <end position="38"/>
    </location>
</feature>
<keyword evidence="2" id="KW-1133">Transmembrane helix</keyword>
<dbReference type="Pfam" id="PF22978">
    <property type="entry name" value="HAD_Pex22"/>
    <property type="match status" value="1"/>
</dbReference>
<evidence type="ECO:0000256" key="2">
    <source>
        <dbReference type="SAM" id="Phobius"/>
    </source>
</evidence>
<dbReference type="InterPro" id="IPR037485">
    <property type="entry name" value="PEX22"/>
</dbReference>
<dbReference type="PANTHER" id="PTHR34126">
    <property type="entry name" value="PEROXISOME BIOGENESIS PROTEIN 22"/>
    <property type="match status" value="1"/>
</dbReference>
<proteinExistence type="predicted"/>
<accession>A0A836G0Y9</accession>
<protein>
    <recommendedName>
        <fullName evidence="5">Peroxisome assembly protein 22</fullName>
    </recommendedName>
</protein>
<reference evidence="3 4" key="1">
    <citation type="submission" date="2021-03" db="EMBL/GenBank/DDBJ databases">
        <title>Leishmania (Mundinia) martiniquensis Genome sequencing and assembly.</title>
        <authorList>
            <person name="Almutairi H."/>
            <person name="Gatherer D."/>
        </authorList>
    </citation>
    <scope>NUCLEOTIDE SEQUENCE [LARGE SCALE GENOMIC DNA]</scope>
    <source>
        <strain evidence="3">LSCM1</strain>
    </source>
</reference>
<feature type="region of interest" description="Disordered" evidence="1">
    <location>
        <begin position="44"/>
        <end position="64"/>
    </location>
</feature>